<gene>
    <name evidence="2" type="ORF">GCM10022380_26440</name>
</gene>
<protein>
    <submittedName>
        <fullName evidence="2">Uncharacterized protein</fullName>
    </submittedName>
</protein>
<organism evidence="2 3">
    <name type="scientific">Amycolatopsis tucumanensis</name>
    <dbReference type="NCBI Taxonomy" id="401106"/>
    <lineage>
        <taxon>Bacteria</taxon>
        <taxon>Bacillati</taxon>
        <taxon>Actinomycetota</taxon>
        <taxon>Actinomycetes</taxon>
        <taxon>Pseudonocardiales</taxon>
        <taxon>Pseudonocardiaceae</taxon>
        <taxon>Amycolatopsis</taxon>
    </lineage>
</organism>
<sequence>MCLPSSQVGWVTCARGRGNDEGPGRVARGLSDVWVAGTAVASRRKVRTGLRLAPVFPDGDIGEARGTRTAPTTRYNTGGHCGIPAPLPLRTAGKAGWPARRSPLGERSEQGSGSHRCSLTAI</sequence>
<feature type="region of interest" description="Disordered" evidence="1">
    <location>
        <begin position="57"/>
        <end position="122"/>
    </location>
</feature>
<dbReference type="Proteomes" id="UP001501624">
    <property type="component" value="Unassembled WGS sequence"/>
</dbReference>
<evidence type="ECO:0000313" key="3">
    <source>
        <dbReference type="Proteomes" id="UP001501624"/>
    </source>
</evidence>
<evidence type="ECO:0000256" key="1">
    <source>
        <dbReference type="SAM" id="MobiDB-lite"/>
    </source>
</evidence>
<comment type="caution">
    <text evidence="2">The sequence shown here is derived from an EMBL/GenBank/DDBJ whole genome shotgun (WGS) entry which is preliminary data.</text>
</comment>
<accession>A0ABP7I240</accession>
<feature type="compositionally biased region" description="Polar residues" evidence="1">
    <location>
        <begin position="110"/>
        <end position="122"/>
    </location>
</feature>
<reference evidence="3" key="1">
    <citation type="journal article" date="2019" name="Int. J. Syst. Evol. Microbiol.">
        <title>The Global Catalogue of Microorganisms (GCM) 10K type strain sequencing project: providing services to taxonomists for standard genome sequencing and annotation.</title>
        <authorList>
            <consortium name="The Broad Institute Genomics Platform"/>
            <consortium name="The Broad Institute Genome Sequencing Center for Infectious Disease"/>
            <person name="Wu L."/>
            <person name="Ma J."/>
        </authorList>
    </citation>
    <scope>NUCLEOTIDE SEQUENCE [LARGE SCALE GENOMIC DNA]</scope>
    <source>
        <strain evidence="3">JCM 17017</strain>
    </source>
</reference>
<dbReference type="EMBL" id="BAABCM010000003">
    <property type="protein sequence ID" value="GAA3807516.1"/>
    <property type="molecule type" value="Genomic_DNA"/>
</dbReference>
<name>A0ABP7I240_9PSEU</name>
<keyword evidence="3" id="KW-1185">Reference proteome</keyword>
<evidence type="ECO:0000313" key="2">
    <source>
        <dbReference type="EMBL" id="GAA3807516.1"/>
    </source>
</evidence>
<proteinExistence type="predicted"/>